<proteinExistence type="predicted"/>
<dbReference type="SUPFAM" id="SSF55729">
    <property type="entry name" value="Acyl-CoA N-acyltransferases (Nat)"/>
    <property type="match status" value="1"/>
</dbReference>
<dbReference type="Pfam" id="PF00583">
    <property type="entry name" value="Acetyltransf_1"/>
    <property type="match status" value="1"/>
</dbReference>
<dbReference type="InterPro" id="IPR000182">
    <property type="entry name" value="GNAT_dom"/>
</dbReference>
<dbReference type="EMBL" id="JAPDOG010000061">
    <property type="protein sequence ID" value="MCW3784728.1"/>
    <property type="molecule type" value="Genomic_DNA"/>
</dbReference>
<feature type="domain" description="N-acetyltransferase" evidence="1">
    <location>
        <begin position="141"/>
        <end position="226"/>
    </location>
</feature>
<evidence type="ECO:0000313" key="3">
    <source>
        <dbReference type="Proteomes" id="UP001207582"/>
    </source>
</evidence>
<dbReference type="Gene3D" id="3.40.630.30">
    <property type="match status" value="1"/>
</dbReference>
<reference evidence="2 3" key="1">
    <citation type="submission" date="2022-10" db="EMBL/GenBank/DDBJ databases">
        <title>Defluviimonas sp. CAU 1641 isolated from mud.</title>
        <authorList>
            <person name="Kim W."/>
        </authorList>
    </citation>
    <scope>NUCLEOTIDE SEQUENCE [LARGE SCALE GENOMIC DNA]</scope>
    <source>
        <strain evidence="2 3">CAU 1641</strain>
    </source>
</reference>
<dbReference type="RefSeq" id="WP_264773862.1">
    <property type="nucleotide sequence ID" value="NZ_JAPDOG010000061.1"/>
</dbReference>
<organism evidence="2 3">
    <name type="scientific">Defluviimonas salinarum</name>
    <dbReference type="NCBI Taxonomy" id="2992147"/>
    <lineage>
        <taxon>Bacteria</taxon>
        <taxon>Pseudomonadati</taxon>
        <taxon>Pseudomonadota</taxon>
        <taxon>Alphaproteobacteria</taxon>
        <taxon>Rhodobacterales</taxon>
        <taxon>Paracoccaceae</taxon>
        <taxon>Albidovulum</taxon>
    </lineage>
</organism>
<accession>A0ABT3JB07</accession>
<evidence type="ECO:0000259" key="1">
    <source>
        <dbReference type="Pfam" id="PF00583"/>
    </source>
</evidence>
<comment type="caution">
    <text evidence="2">The sequence shown here is derived from an EMBL/GenBank/DDBJ whole genome shotgun (WGS) entry which is preliminary data.</text>
</comment>
<dbReference type="InterPro" id="IPR016181">
    <property type="entry name" value="Acyl_CoA_acyltransferase"/>
</dbReference>
<name>A0ABT3JB07_9RHOB</name>
<dbReference type="Proteomes" id="UP001207582">
    <property type="component" value="Unassembled WGS sequence"/>
</dbReference>
<keyword evidence="3" id="KW-1185">Reference proteome</keyword>
<sequence>MIARHEWLVHSTTIANGGRVMNILDPAAIGWDRVREFVDSDGTVALTAMKRANTEALLADVFGSDFDFPQWNVHISAANRVLAHSERILAEYRVVDGWSLECLQTPNDHELSAIQALNLATGVAPLPGPYLRGDVVPSFTSCPWAHDGELAAVSNVTARYHEHSRFGGHVFNGSTSVAPAHRGSGLGKIVTAHVLVESQRMLSWTHVLAQVAPDNVPSRRMVESCGLACDPSLATFGVIRRGVQFTR</sequence>
<gene>
    <name evidence="2" type="ORF">OM960_24755</name>
</gene>
<protein>
    <submittedName>
        <fullName evidence="2">GNAT family N-acetyltransferase</fullName>
    </submittedName>
</protein>
<evidence type="ECO:0000313" key="2">
    <source>
        <dbReference type="EMBL" id="MCW3784728.1"/>
    </source>
</evidence>